<dbReference type="InterPro" id="IPR036354">
    <property type="entry name" value="Prot_inh_pot1_sf"/>
</dbReference>
<dbReference type="AlphaFoldDB" id="A0A4S4DEP3"/>
<dbReference type="STRING" id="542762.A0A4S4DEP3"/>
<evidence type="ECO:0000256" key="3">
    <source>
        <dbReference type="ARBA" id="ARBA00022690"/>
    </source>
</evidence>
<keyword evidence="3" id="KW-0646">Protease inhibitor</keyword>
<name>A0A4S4DEP3_CAMSN</name>
<dbReference type="InterPro" id="IPR001404">
    <property type="entry name" value="Hsp90_fam"/>
</dbReference>
<dbReference type="InterPro" id="IPR036890">
    <property type="entry name" value="HATPase_C_sf"/>
</dbReference>
<gene>
    <name evidence="8" type="ORF">TEA_023010</name>
</gene>
<keyword evidence="6" id="KW-0722">Serine protease inhibitor</keyword>
<reference evidence="8 9" key="1">
    <citation type="journal article" date="2018" name="Proc. Natl. Acad. Sci. U.S.A.">
        <title>Draft genome sequence of Camellia sinensis var. sinensis provides insights into the evolution of the tea genome and tea quality.</title>
        <authorList>
            <person name="Wei C."/>
            <person name="Yang H."/>
            <person name="Wang S."/>
            <person name="Zhao J."/>
            <person name="Liu C."/>
            <person name="Gao L."/>
            <person name="Xia E."/>
            <person name="Lu Y."/>
            <person name="Tai Y."/>
            <person name="She G."/>
            <person name="Sun J."/>
            <person name="Cao H."/>
            <person name="Tong W."/>
            <person name="Gao Q."/>
            <person name="Li Y."/>
            <person name="Deng W."/>
            <person name="Jiang X."/>
            <person name="Wang W."/>
            <person name="Chen Q."/>
            <person name="Zhang S."/>
            <person name="Li H."/>
            <person name="Wu J."/>
            <person name="Wang P."/>
            <person name="Li P."/>
            <person name="Shi C."/>
            <person name="Zheng F."/>
            <person name="Jian J."/>
            <person name="Huang B."/>
            <person name="Shan D."/>
            <person name="Shi M."/>
            <person name="Fang C."/>
            <person name="Yue Y."/>
            <person name="Li F."/>
            <person name="Li D."/>
            <person name="Wei S."/>
            <person name="Han B."/>
            <person name="Jiang C."/>
            <person name="Yin Y."/>
            <person name="Xia T."/>
            <person name="Zhang Z."/>
            <person name="Bennetzen J.L."/>
            <person name="Zhao S."/>
            <person name="Wan X."/>
        </authorList>
    </citation>
    <scope>NUCLEOTIDE SEQUENCE [LARGE SCALE GENOMIC DNA]</scope>
    <source>
        <strain evidence="9">cv. Shuchazao</strain>
        <tissue evidence="8">Leaf</tissue>
    </source>
</reference>
<proteinExistence type="inferred from homology"/>
<dbReference type="GO" id="GO:0051082">
    <property type="term" value="F:unfolded protein binding"/>
    <property type="evidence" value="ECO:0007669"/>
    <property type="project" value="InterPro"/>
</dbReference>
<protein>
    <recommendedName>
        <fullName evidence="10">Histidine kinase/HSP90-like ATPase domain-containing protein</fullName>
    </recommendedName>
</protein>
<evidence type="ECO:0000256" key="1">
    <source>
        <dbReference type="ARBA" id="ARBA00008210"/>
    </source>
</evidence>
<keyword evidence="4" id="KW-0547">Nucleotide-binding</keyword>
<evidence type="ECO:0000256" key="2">
    <source>
        <dbReference type="ARBA" id="ARBA00008239"/>
    </source>
</evidence>
<evidence type="ECO:0000256" key="6">
    <source>
        <dbReference type="ARBA" id="ARBA00022900"/>
    </source>
</evidence>
<dbReference type="GO" id="GO:0140662">
    <property type="term" value="F:ATP-dependent protein folding chaperone"/>
    <property type="evidence" value="ECO:0007669"/>
    <property type="project" value="InterPro"/>
</dbReference>
<organism evidence="8 9">
    <name type="scientific">Camellia sinensis var. sinensis</name>
    <name type="common">China tea</name>
    <dbReference type="NCBI Taxonomy" id="542762"/>
    <lineage>
        <taxon>Eukaryota</taxon>
        <taxon>Viridiplantae</taxon>
        <taxon>Streptophyta</taxon>
        <taxon>Embryophyta</taxon>
        <taxon>Tracheophyta</taxon>
        <taxon>Spermatophyta</taxon>
        <taxon>Magnoliopsida</taxon>
        <taxon>eudicotyledons</taxon>
        <taxon>Gunneridae</taxon>
        <taxon>Pentapetalae</taxon>
        <taxon>asterids</taxon>
        <taxon>Ericales</taxon>
        <taxon>Theaceae</taxon>
        <taxon>Camellia</taxon>
    </lineage>
</organism>
<dbReference type="GO" id="GO:0016887">
    <property type="term" value="F:ATP hydrolysis activity"/>
    <property type="evidence" value="ECO:0007669"/>
    <property type="project" value="InterPro"/>
</dbReference>
<dbReference type="Proteomes" id="UP000306102">
    <property type="component" value="Unassembled WGS sequence"/>
</dbReference>
<dbReference type="PANTHER" id="PTHR11528">
    <property type="entry name" value="HEAT SHOCK PROTEIN 90 FAMILY MEMBER"/>
    <property type="match status" value="1"/>
</dbReference>
<evidence type="ECO:0000313" key="8">
    <source>
        <dbReference type="EMBL" id="THG00206.1"/>
    </source>
</evidence>
<dbReference type="GO" id="GO:0005524">
    <property type="term" value="F:ATP binding"/>
    <property type="evidence" value="ECO:0007669"/>
    <property type="project" value="UniProtKB-KW"/>
</dbReference>
<comment type="similarity">
    <text evidence="1">Belongs to the protease inhibitor I13 (potato type I serine protease inhibitor) family.</text>
</comment>
<evidence type="ECO:0000256" key="5">
    <source>
        <dbReference type="ARBA" id="ARBA00022840"/>
    </source>
</evidence>
<evidence type="ECO:0000313" key="9">
    <source>
        <dbReference type="Proteomes" id="UP000306102"/>
    </source>
</evidence>
<evidence type="ECO:0000256" key="7">
    <source>
        <dbReference type="ARBA" id="ARBA00023186"/>
    </source>
</evidence>
<dbReference type="Gene3D" id="3.30.565.10">
    <property type="entry name" value="Histidine kinase-like ATPase, C-terminal domain"/>
    <property type="match status" value="1"/>
</dbReference>
<evidence type="ECO:0008006" key="10">
    <source>
        <dbReference type="Google" id="ProtNLM"/>
    </source>
</evidence>
<dbReference type="SUPFAM" id="SSF55874">
    <property type="entry name" value="ATPase domain of HSP90 chaperone/DNA topoisomerase II/histidine kinase"/>
    <property type="match status" value="1"/>
</dbReference>
<dbReference type="GO" id="GO:0009611">
    <property type="term" value="P:response to wounding"/>
    <property type="evidence" value="ECO:0007669"/>
    <property type="project" value="InterPro"/>
</dbReference>
<dbReference type="Gene3D" id="3.30.10.10">
    <property type="entry name" value="Trypsin Inhibitor V, subunit A"/>
    <property type="match status" value="1"/>
</dbReference>
<dbReference type="SUPFAM" id="SSF54654">
    <property type="entry name" value="CI-2 family of serine protease inhibitors"/>
    <property type="match status" value="1"/>
</dbReference>
<keyword evidence="9" id="KW-1185">Reference proteome</keyword>
<evidence type="ECO:0000256" key="4">
    <source>
        <dbReference type="ARBA" id="ARBA00022741"/>
    </source>
</evidence>
<dbReference type="InterPro" id="IPR000864">
    <property type="entry name" value="Prot_inh_pot1"/>
</dbReference>
<sequence>MESQNPEQFKKCFCSSSQDLNGWPQLVGLPGDVAVEVIKAEMPTLRVELILLPAQLSQQLDRQRVRTSGDLNLIGQFGVGFYSVYLVADYVEVISKHNEDEQYVWESQADGAFAISKDTWNEPLGCGFVMFGL</sequence>
<keyword evidence="5" id="KW-0067">ATP-binding</keyword>
<keyword evidence="7" id="KW-0143">Chaperone</keyword>
<dbReference type="PROSITE" id="PS00285">
    <property type="entry name" value="POTATO_INHIBITOR"/>
    <property type="match status" value="1"/>
</dbReference>
<comment type="caution">
    <text evidence="8">The sequence shown here is derived from an EMBL/GenBank/DDBJ whole genome shotgun (WGS) entry which is preliminary data.</text>
</comment>
<comment type="similarity">
    <text evidence="2">Belongs to the heat shock protein 90 family.</text>
</comment>
<dbReference type="GO" id="GO:0004867">
    <property type="term" value="F:serine-type endopeptidase inhibitor activity"/>
    <property type="evidence" value="ECO:0007669"/>
    <property type="project" value="UniProtKB-KW"/>
</dbReference>
<dbReference type="Pfam" id="PF00280">
    <property type="entry name" value="potato_inhibit"/>
    <property type="match status" value="1"/>
</dbReference>
<dbReference type="EMBL" id="SDRB02011777">
    <property type="protein sequence ID" value="THG00206.1"/>
    <property type="molecule type" value="Genomic_DNA"/>
</dbReference>
<accession>A0A4S4DEP3</accession>